<gene>
    <name evidence="1" type="ORF">F8388_004312</name>
</gene>
<protein>
    <submittedName>
        <fullName evidence="1">Uncharacterized protein</fullName>
    </submittedName>
</protein>
<proteinExistence type="predicted"/>
<dbReference type="InterPro" id="IPR005519">
    <property type="entry name" value="Acid_phosphat_B-like"/>
</dbReference>
<comment type="caution">
    <text evidence="1">The sequence shown here is derived from an EMBL/GenBank/DDBJ whole genome shotgun (WGS) entry which is preliminary data.</text>
</comment>
<reference evidence="1 2" key="1">
    <citation type="journal article" date="2020" name="bioRxiv">
        <title>Sequence and annotation of 42 cannabis genomes reveals extensive copy number variation in cannabinoid synthesis and pathogen resistance genes.</title>
        <authorList>
            <person name="Mckernan K.J."/>
            <person name="Helbert Y."/>
            <person name="Kane L.T."/>
            <person name="Ebling H."/>
            <person name="Zhang L."/>
            <person name="Liu B."/>
            <person name="Eaton Z."/>
            <person name="Mclaughlin S."/>
            <person name="Kingan S."/>
            <person name="Baybayan P."/>
            <person name="Concepcion G."/>
            <person name="Jordan M."/>
            <person name="Riva A."/>
            <person name="Barbazuk W."/>
            <person name="Harkins T."/>
        </authorList>
    </citation>
    <scope>NUCLEOTIDE SEQUENCE [LARGE SCALE GENOMIC DNA]</scope>
    <source>
        <strain evidence="2">cv. Jamaican Lion 4</strain>
        <tissue evidence="1">Leaf</tissue>
    </source>
</reference>
<sequence length="64" mass="7001">MEINPKRIVLSVELVGDGKDVWIFDIDEILFSNLPFYADHGYGFRQIPGGLSSSSVAIGGCLNE</sequence>
<organism evidence="1 2">
    <name type="scientific">Cannabis sativa</name>
    <name type="common">Hemp</name>
    <name type="synonym">Marijuana</name>
    <dbReference type="NCBI Taxonomy" id="3483"/>
    <lineage>
        <taxon>Eukaryota</taxon>
        <taxon>Viridiplantae</taxon>
        <taxon>Streptophyta</taxon>
        <taxon>Embryophyta</taxon>
        <taxon>Tracheophyta</taxon>
        <taxon>Spermatophyta</taxon>
        <taxon>Magnoliopsida</taxon>
        <taxon>eudicotyledons</taxon>
        <taxon>Gunneridae</taxon>
        <taxon>Pentapetalae</taxon>
        <taxon>rosids</taxon>
        <taxon>fabids</taxon>
        <taxon>Rosales</taxon>
        <taxon>Cannabaceae</taxon>
        <taxon>Cannabis</taxon>
    </lineage>
</organism>
<dbReference type="InterPro" id="IPR023214">
    <property type="entry name" value="HAD_sf"/>
</dbReference>
<dbReference type="Proteomes" id="UP000525078">
    <property type="component" value="Unassembled WGS sequence"/>
</dbReference>
<dbReference type="Pfam" id="PF03767">
    <property type="entry name" value="Acid_phosphat_B"/>
    <property type="match status" value="1"/>
</dbReference>
<name>A0A7J6H9L8_CANSA</name>
<dbReference type="Gene3D" id="3.40.50.1000">
    <property type="entry name" value="HAD superfamily/HAD-like"/>
    <property type="match status" value="1"/>
</dbReference>
<evidence type="ECO:0000313" key="2">
    <source>
        <dbReference type="Proteomes" id="UP000525078"/>
    </source>
</evidence>
<accession>A0A7J6H9L8</accession>
<dbReference type="EMBL" id="JAATIP010000020">
    <property type="protein sequence ID" value="KAF4391983.1"/>
    <property type="molecule type" value="Genomic_DNA"/>
</dbReference>
<dbReference type="AlphaFoldDB" id="A0A7J6H9L8"/>
<evidence type="ECO:0000313" key="1">
    <source>
        <dbReference type="EMBL" id="KAF4391983.1"/>
    </source>
</evidence>